<dbReference type="EMBL" id="BPLR01011009">
    <property type="protein sequence ID" value="GIY43696.1"/>
    <property type="molecule type" value="Genomic_DNA"/>
</dbReference>
<evidence type="ECO:0008006" key="3">
    <source>
        <dbReference type="Google" id="ProtNLM"/>
    </source>
</evidence>
<proteinExistence type="predicted"/>
<reference evidence="1 2" key="1">
    <citation type="submission" date="2021-06" db="EMBL/GenBank/DDBJ databases">
        <title>Caerostris extrusa draft genome.</title>
        <authorList>
            <person name="Kono N."/>
            <person name="Arakawa K."/>
        </authorList>
    </citation>
    <scope>NUCLEOTIDE SEQUENCE [LARGE SCALE GENOMIC DNA]</scope>
</reference>
<protein>
    <recommendedName>
        <fullName evidence="3">Cadherin domain-containing protein</fullName>
    </recommendedName>
</protein>
<organism evidence="1 2">
    <name type="scientific">Caerostris extrusa</name>
    <name type="common">Bark spider</name>
    <name type="synonym">Caerostris bankana</name>
    <dbReference type="NCBI Taxonomy" id="172846"/>
    <lineage>
        <taxon>Eukaryota</taxon>
        <taxon>Metazoa</taxon>
        <taxon>Ecdysozoa</taxon>
        <taxon>Arthropoda</taxon>
        <taxon>Chelicerata</taxon>
        <taxon>Arachnida</taxon>
        <taxon>Araneae</taxon>
        <taxon>Araneomorphae</taxon>
        <taxon>Entelegynae</taxon>
        <taxon>Araneoidea</taxon>
        <taxon>Araneidae</taxon>
        <taxon>Caerostris</taxon>
    </lineage>
</organism>
<evidence type="ECO:0000313" key="2">
    <source>
        <dbReference type="Proteomes" id="UP001054945"/>
    </source>
</evidence>
<dbReference type="AlphaFoldDB" id="A0AAV4TER2"/>
<gene>
    <name evidence="1" type="ORF">CEXT_489601</name>
</gene>
<dbReference type="Proteomes" id="UP001054945">
    <property type="component" value="Unassembled WGS sequence"/>
</dbReference>
<comment type="caution">
    <text evidence="1">The sequence shown here is derived from an EMBL/GenBank/DDBJ whole genome shotgun (WGS) entry which is preliminary data.</text>
</comment>
<accession>A0AAV4TER2</accession>
<name>A0AAV4TER2_CAEEX</name>
<evidence type="ECO:0000313" key="1">
    <source>
        <dbReference type="EMBL" id="GIY43696.1"/>
    </source>
</evidence>
<keyword evidence="2" id="KW-1185">Reference proteome</keyword>
<sequence>MESSTMVVVKINDVNDLPPKFDQPSYITTILEEDQEGMPKTVLKVVLLSSLVVIGENYGGGGGGNIYPADFINMLD</sequence>